<dbReference type="AlphaFoldDB" id="A0A1I6Y0N0"/>
<organism evidence="2 3">
    <name type="scientific">Kosakonia arachidis</name>
    <dbReference type="NCBI Taxonomy" id="551989"/>
    <lineage>
        <taxon>Bacteria</taxon>
        <taxon>Pseudomonadati</taxon>
        <taxon>Pseudomonadota</taxon>
        <taxon>Gammaproteobacteria</taxon>
        <taxon>Enterobacterales</taxon>
        <taxon>Enterobacteriaceae</taxon>
        <taxon>Kosakonia</taxon>
    </lineage>
</organism>
<keyword evidence="1" id="KW-0472">Membrane</keyword>
<accession>A0A1I6Y0N0</accession>
<evidence type="ECO:0000313" key="3">
    <source>
        <dbReference type="Proteomes" id="UP000199187"/>
    </source>
</evidence>
<feature type="transmembrane region" description="Helical" evidence="1">
    <location>
        <begin position="80"/>
        <end position="98"/>
    </location>
</feature>
<sequence length="109" mass="11765">MNLLHYLSLLAGGMFLMNAVPHVISGVQGRAFQSPFATPAGKGLSSSMVNVLWGLTNLLLAWLLLIHLGRVDIARWPDAIALFVGIAAIALFSAHHFGQFHGGNHPRKK</sequence>
<proteinExistence type="predicted"/>
<gene>
    <name evidence="2" type="ORF">SAMN05192562_101280</name>
</gene>
<protein>
    <recommendedName>
        <fullName evidence="4">Integral membrane protein</fullName>
    </recommendedName>
</protein>
<evidence type="ECO:0008006" key="4">
    <source>
        <dbReference type="Google" id="ProtNLM"/>
    </source>
</evidence>
<keyword evidence="1" id="KW-1133">Transmembrane helix</keyword>
<evidence type="ECO:0000256" key="1">
    <source>
        <dbReference type="SAM" id="Phobius"/>
    </source>
</evidence>
<reference evidence="3" key="1">
    <citation type="submission" date="2016-10" db="EMBL/GenBank/DDBJ databases">
        <authorList>
            <person name="Varghese N."/>
            <person name="Submissions S."/>
        </authorList>
    </citation>
    <scope>NUCLEOTIDE SEQUENCE [LARGE SCALE GENOMIC DNA]</scope>
    <source>
        <strain evidence="3">Ah-143</strain>
    </source>
</reference>
<feature type="transmembrane region" description="Helical" evidence="1">
    <location>
        <begin position="48"/>
        <end position="68"/>
    </location>
</feature>
<keyword evidence="3" id="KW-1185">Reference proteome</keyword>
<name>A0A1I6Y0N0_9ENTR</name>
<dbReference type="EMBL" id="FPAU01000001">
    <property type="protein sequence ID" value="SFT43882.1"/>
    <property type="molecule type" value="Genomic_DNA"/>
</dbReference>
<dbReference type="RefSeq" id="WP_090118510.1">
    <property type="nucleotide sequence ID" value="NZ_CP045300.1"/>
</dbReference>
<dbReference type="OrthoDB" id="963535at2"/>
<dbReference type="Proteomes" id="UP000199187">
    <property type="component" value="Unassembled WGS sequence"/>
</dbReference>
<evidence type="ECO:0000313" key="2">
    <source>
        <dbReference type="EMBL" id="SFT43882.1"/>
    </source>
</evidence>
<keyword evidence="1" id="KW-0812">Transmembrane</keyword>